<evidence type="ECO:0000256" key="4">
    <source>
        <dbReference type="ARBA" id="ARBA00008756"/>
    </source>
</evidence>
<evidence type="ECO:0000256" key="6">
    <source>
        <dbReference type="ARBA" id="ARBA00023002"/>
    </source>
</evidence>
<dbReference type="PATRIC" id="fig|1391653.3.peg.486"/>
<keyword evidence="5 9" id="KW-0479">Metal-binding</keyword>
<dbReference type="InterPro" id="IPR037062">
    <property type="entry name" value="Malic_N_dom_sf"/>
</dbReference>
<dbReference type="InterPro" id="IPR036291">
    <property type="entry name" value="NAD(P)-bd_dom_sf"/>
</dbReference>
<dbReference type="PANTHER" id="PTHR43237:SF4">
    <property type="entry name" value="NADP-DEPENDENT MALIC ENZYME"/>
    <property type="match status" value="1"/>
</dbReference>
<dbReference type="FunFam" id="3.40.50.720:FF:000095">
    <property type="entry name" value="NADP-dependent malic enzyme"/>
    <property type="match status" value="1"/>
</dbReference>
<gene>
    <name evidence="13" type="ORF">AKJ08_0469</name>
</gene>
<keyword evidence="14" id="KW-1185">Reference proteome</keyword>
<dbReference type="Gene3D" id="3.40.50.10950">
    <property type="match status" value="1"/>
</dbReference>
<dbReference type="SUPFAM" id="SSF51735">
    <property type="entry name" value="NAD(P)-binding Rossmann-fold domains"/>
    <property type="match status" value="1"/>
</dbReference>
<dbReference type="Pfam" id="PF00390">
    <property type="entry name" value="malic"/>
    <property type="match status" value="1"/>
</dbReference>
<dbReference type="PANTHER" id="PTHR43237">
    <property type="entry name" value="NADP-DEPENDENT MALIC ENZYME"/>
    <property type="match status" value="1"/>
</dbReference>
<dbReference type="Pfam" id="PF03949">
    <property type="entry name" value="Malic_M"/>
    <property type="match status" value="1"/>
</dbReference>
<comment type="similarity">
    <text evidence="3">In the N-terminal section; belongs to the malic enzymes family.</text>
</comment>
<dbReference type="AlphaFoldDB" id="A0A0K1P997"/>
<feature type="binding site" evidence="10">
    <location>
        <position position="169"/>
    </location>
    <ligand>
        <name>a divalent metal cation</name>
        <dbReference type="ChEBI" id="CHEBI:60240"/>
    </ligand>
</feature>
<dbReference type="InterPro" id="IPR045213">
    <property type="entry name" value="Malic_NAD-bd_bact_type"/>
</dbReference>
<dbReference type="GO" id="GO:0006108">
    <property type="term" value="P:malate metabolic process"/>
    <property type="evidence" value="ECO:0007669"/>
    <property type="project" value="InterPro"/>
</dbReference>
<dbReference type="SMART" id="SM00919">
    <property type="entry name" value="Malic_M"/>
    <property type="match status" value="1"/>
</dbReference>
<dbReference type="RefSeq" id="WP_050724582.1">
    <property type="nucleotide sequence ID" value="NZ_CP012332.1"/>
</dbReference>
<dbReference type="InterPro" id="IPR042112">
    <property type="entry name" value="P_AcTrfase_dom2"/>
</dbReference>
<comment type="similarity">
    <text evidence="4">In the C-terminal section; belongs to the phosphate acetyltransferase and butyryltransferase family.</text>
</comment>
<dbReference type="SUPFAM" id="SSF53659">
    <property type="entry name" value="Isocitrate/Isopropylmalate dehydrogenase-like"/>
    <property type="match status" value="1"/>
</dbReference>
<dbReference type="InterPro" id="IPR002505">
    <property type="entry name" value="PTA_PTB"/>
</dbReference>
<dbReference type="Proteomes" id="UP000055590">
    <property type="component" value="Chromosome"/>
</dbReference>
<reference evidence="13 14" key="1">
    <citation type="submission" date="2015-08" db="EMBL/GenBank/DDBJ databases">
        <authorList>
            <person name="Babu N.S."/>
            <person name="Beckwith C.J."/>
            <person name="Beseler K.G."/>
            <person name="Brison A."/>
            <person name="Carone J.V."/>
            <person name="Caskin T.P."/>
            <person name="Diamond M."/>
            <person name="Durham M.E."/>
            <person name="Foxe J.M."/>
            <person name="Go M."/>
            <person name="Henderson B.A."/>
            <person name="Jones I.B."/>
            <person name="McGettigan J.A."/>
            <person name="Micheletti S.J."/>
            <person name="Nasrallah M.E."/>
            <person name="Ortiz D."/>
            <person name="Piller C.R."/>
            <person name="Privatt S.R."/>
            <person name="Schneider S.L."/>
            <person name="Sharp S."/>
            <person name="Smith T.C."/>
            <person name="Stanton J.D."/>
            <person name="Ullery H.E."/>
            <person name="Wilson R.J."/>
            <person name="Serrano M.G."/>
            <person name="Buck G."/>
            <person name="Lee V."/>
            <person name="Wang Y."/>
            <person name="Carvalho R."/>
            <person name="Voegtly L."/>
            <person name="Shi R."/>
            <person name="Duckworth R."/>
            <person name="Johnson A."/>
            <person name="Loviza R."/>
            <person name="Walstead R."/>
            <person name="Shah Z."/>
            <person name="Kiflezghi M."/>
            <person name="Wade K."/>
            <person name="Ball S.L."/>
            <person name="Bradley K.W."/>
            <person name="Asai D.J."/>
            <person name="Bowman C.A."/>
            <person name="Russell D.A."/>
            <person name="Pope W.H."/>
            <person name="Jacobs-Sera D."/>
            <person name="Hendrix R.W."/>
            <person name="Hatfull G.F."/>
        </authorList>
    </citation>
    <scope>NUCLEOTIDE SEQUENCE [LARGE SCALE GENOMIC DNA]</scope>
    <source>
        <strain evidence="13 14">DSM 27710</strain>
    </source>
</reference>
<evidence type="ECO:0000256" key="3">
    <source>
        <dbReference type="ARBA" id="ARBA00007686"/>
    </source>
</evidence>
<feature type="binding site" evidence="9">
    <location>
        <position position="143"/>
    </location>
    <ligand>
        <name>a divalent metal cation</name>
        <dbReference type="ChEBI" id="CHEBI:60240"/>
    </ligand>
</feature>
<dbReference type="OrthoDB" id="9805787at2"/>
<dbReference type="KEGG" id="vin:AKJ08_0469"/>
<keyword evidence="6" id="KW-0560">Oxidoreductase</keyword>
<evidence type="ECO:0000256" key="9">
    <source>
        <dbReference type="PIRSR" id="PIRSR036684-2"/>
    </source>
</evidence>
<dbReference type="NCBIfam" id="NF007233">
    <property type="entry name" value="PRK09653.1"/>
    <property type="match status" value="1"/>
</dbReference>
<dbReference type="InterPro" id="IPR046346">
    <property type="entry name" value="Aminoacid_DH-like_N_sf"/>
</dbReference>
<dbReference type="GO" id="GO:0016616">
    <property type="term" value="F:oxidoreductase activity, acting on the CH-OH group of donors, NAD or NADP as acceptor"/>
    <property type="evidence" value="ECO:0007669"/>
    <property type="project" value="InterPro"/>
</dbReference>
<dbReference type="GO" id="GO:0004470">
    <property type="term" value="F:malic enzyme activity"/>
    <property type="evidence" value="ECO:0007669"/>
    <property type="project" value="InterPro"/>
</dbReference>
<dbReference type="FunFam" id="3.40.50.10380:FF:000003">
    <property type="entry name" value="NADP-dependent malic enzyme"/>
    <property type="match status" value="1"/>
</dbReference>
<feature type="binding site" evidence="10">
    <location>
        <begin position="83"/>
        <end position="90"/>
    </location>
    <ligand>
        <name>NADP(+)</name>
        <dbReference type="ChEBI" id="CHEBI:58349"/>
    </ligand>
</feature>
<dbReference type="InterPro" id="IPR012188">
    <property type="entry name" value="ME_PTA"/>
</dbReference>
<keyword evidence="10" id="KW-0521">NADP</keyword>
<dbReference type="InterPro" id="IPR051674">
    <property type="entry name" value="Malate_Decarboxylase"/>
</dbReference>
<dbReference type="InterPro" id="IPR042113">
    <property type="entry name" value="P_AcTrfase_dom1"/>
</dbReference>
<sequence>MATNLGTGSKIKKQDALDYHSSGRPGKIEVVPTKAVTTARDLSLAYSPGVAEPCLEIAEDSDLSYKYTARGNLVGVISNGTAVLGLGNIGPHAGKPVMEGKGVLFKKFADIDVFDIEIDVTDVDAMVKVIQALEPTFGGINLEDIKSPECFELEERLKASMNIPVFHDDQHGTAIISGAALLNAADLAGKSLDQLRVVVSGAGASAIACANFYIALGVKRQNLMMVDTKGVIFEGRTEGMNSYKAAFAVPTAARTLADAMKGADVFLGLSAKGLVDQEMIRSMAKNPIVFALANPDPEISYPEAVEARSDIIMATGRSDYPNQVNNVLGFPFIFRGALDVRAKAITEGMKMAAAQALAQLARQEVPENVTRAYGGAKLAFGPNYIIPTPFDTRVLLWVAPAVAAAAMADGVNRVELDLEEYRERLRRSQSRAYGVMRAVVEKAKKQPVRIVFPEGNTSKVQQAAAILASDGICKPILMGPEAEIRRMITEHKIEELQGVEVIDPETAEDFERYVEEFWALRQRKGIGRREARKLVRTRSTFASMMIRDGKADGMVLGHSMSYPEALRAPLQVIRTAEGETAAGVYVVATKNEVKFFADCTVNPDPTASQLADIAARTADLARYFDIEPRVAMLSYANFGSSPTASPSKVAEATRILKAKRPDLVVDGEMQVDAALVPELREEIFPFSTLKGEANVLVFPNLDAANLSYKLLARLAGAEVIGPILLGMNKAVNVVQLGASVNDIVNLATITALKAQGEDFRF</sequence>
<feature type="binding site" evidence="10">
    <location>
        <position position="294"/>
    </location>
    <ligand>
        <name>a divalent metal cation</name>
        <dbReference type="ChEBI" id="CHEBI:60240"/>
    </ligand>
</feature>
<evidence type="ECO:0000259" key="11">
    <source>
        <dbReference type="SMART" id="SM00919"/>
    </source>
</evidence>
<accession>A0A0K1P997</accession>
<evidence type="ECO:0000313" key="13">
    <source>
        <dbReference type="EMBL" id="AKU90082.1"/>
    </source>
</evidence>
<dbReference type="STRING" id="1391653.AKJ08_0469"/>
<dbReference type="PIRSF" id="PIRSF036684">
    <property type="entry name" value="ME_PTA"/>
    <property type="match status" value="1"/>
</dbReference>
<dbReference type="Gene3D" id="3.40.50.720">
    <property type="entry name" value="NAD(P)-binding Rossmann-like Domain"/>
    <property type="match status" value="1"/>
</dbReference>
<organism evidence="13 14">
    <name type="scientific">Vulgatibacter incomptus</name>
    <dbReference type="NCBI Taxonomy" id="1391653"/>
    <lineage>
        <taxon>Bacteria</taxon>
        <taxon>Pseudomonadati</taxon>
        <taxon>Myxococcota</taxon>
        <taxon>Myxococcia</taxon>
        <taxon>Myxococcales</taxon>
        <taxon>Cystobacterineae</taxon>
        <taxon>Vulgatibacteraceae</taxon>
        <taxon>Vulgatibacter</taxon>
    </lineage>
</organism>
<evidence type="ECO:0000256" key="5">
    <source>
        <dbReference type="ARBA" id="ARBA00022723"/>
    </source>
</evidence>
<dbReference type="EMBL" id="CP012332">
    <property type="protein sequence ID" value="AKU90082.1"/>
    <property type="molecule type" value="Genomic_DNA"/>
</dbReference>
<dbReference type="GO" id="GO:0016746">
    <property type="term" value="F:acyltransferase activity"/>
    <property type="evidence" value="ECO:0007669"/>
    <property type="project" value="InterPro"/>
</dbReference>
<dbReference type="Gene3D" id="3.40.50.10380">
    <property type="entry name" value="Malic enzyme, N-terminal domain"/>
    <property type="match status" value="1"/>
</dbReference>
<evidence type="ECO:0000256" key="7">
    <source>
        <dbReference type="ARBA" id="ARBA00023268"/>
    </source>
</evidence>
<feature type="domain" description="Malic enzyme N-terminal" evidence="12">
    <location>
        <begin position="25"/>
        <end position="158"/>
    </location>
</feature>
<feature type="binding site" evidence="9">
    <location>
        <position position="144"/>
    </location>
    <ligand>
        <name>a divalent metal cation</name>
        <dbReference type="ChEBI" id="CHEBI:60240"/>
    </ligand>
</feature>
<dbReference type="Pfam" id="PF01515">
    <property type="entry name" value="PTA_PTB"/>
    <property type="match status" value="1"/>
</dbReference>
<feature type="domain" description="Malic enzyme NAD-binding" evidence="11">
    <location>
        <begin position="170"/>
        <end position="407"/>
    </location>
</feature>
<feature type="active site" description="Proton acceptor" evidence="8">
    <location>
        <position position="101"/>
    </location>
</feature>
<dbReference type="CDD" id="cd05311">
    <property type="entry name" value="NAD_bind_2_malic_enz"/>
    <property type="match status" value="1"/>
</dbReference>
<keyword evidence="7" id="KW-0511">Multifunctional enzyme</keyword>
<dbReference type="SMART" id="SM01274">
    <property type="entry name" value="malic"/>
    <property type="match status" value="1"/>
</dbReference>
<comment type="cofactor">
    <cofactor evidence="1">
        <name>Mn(2+)</name>
        <dbReference type="ChEBI" id="CHEBI:29035"/>
    </cofactor>
</comment>
<evidence type="ECO:0000313" key="14">
    <source>
        <dbReference type="Proteomes" id="UP000055590"/>
    </source>
</evidence>
<evidence type="ECO:0000256" key="10">
    <source>
        <dbReference type="PIRSR" id="PIRSR036684-3"/>
    </source>
</evidence>
<comment type="cofactor">
    <cofactor evidence="2">
        <name>Mg(2+)</name>
        <dbReference type="ChEBI" id="CHEBI:18420"/>
    </cofactor>
</comment>
<evidence type="ECO:0000256" key="8">
    <source>
        <dbReference type="PIRSR" id="PIRSR036684-1"/>
    </source>
</evidence>
<dbReference type="GO" id="GO:0046872">
    <property type="term" value="F:metal ion binding"/>
    <property type="evidence" value="ECO:0007669"/>
    <property type="project" value="UniProtKB-KW"/>
</dbReference>
<proteinExistence type="inferred from homology"/>
<dbReference type="GO" id="GO:0051287">
    <property type="term" value="F:NAD binding"/>
    <property type="evidence" value="ECO:0007669"/>
    <property type="project" value="InterPro"/>
</dbReference>
<name>A0A0K1P997_9BACT</name>
<dbReference type="InterPro" id="IPR012301">
    <property type="entry name" value="Malic_N_dom"/>
</dbReference>
<evidence type="ECO:0000259" key="12">
    <source>
        <dbReference type="SMART" id="SM01274"/>
    </source>
</evidence>
<protein>
    <submittedName>
        <fullName evidence="13">NADP-dependent malic enzyme</fullName>
    </submittedName>
</protein>
<evidence type="ECO:0000256" key="2">
    <source>
        <dbReference type="ARBA" id="ARBA00001946"/>
    </source>
</evidence>
<dbReference type="SUPFAM" id="SSF53223">
    <property type="entry name" value="Aminoacid dehydrogenase-like, N-terminal domain"/>
    <property type="match status" value="1"/>
</dbReference>
<dbReference type="InterPro" id="IPR012302">
    <property type="entry name" value="Malic_NAD-bd"/>
</dbReference>
<dbReference type="Gene3D" id="3.40.50.10750">
    <property type="entry name" value="Isocitrate/Isopropylmalate dehydrogenase-like"/>
    <property type="match status" value="1"/>
</dbReference>
<evidence type="ECO:0000256" key="1">
    <source>
        <dbReference type="ARBA" id="ARBA00001936"/>
    </source>
</evidence>